<protein>
    <submittedName>
        <fullName evidence="1">Uncharacterized protein</fullName>
    </submittedName>
</protein>
<dbReference type="AlphaFoldDB" id="A0A3Q9IVL9"/>
<dbReference type="KEGG" id="buy:D8S85_21135"/>
<organism evidence="1 2">
    <name type="scientific">Butyricimonas faecalis</name>
    <dbReference type="NCBI Taxonomy" id="2093856"/>
    <lineage>
        <taxon>Bacteria</taxon>
        <taxon>Pseudomonadati</taxon>
        <taxon>Bacteroidota</taxon>
        <taxon>Bacteroidia</taxon>
        <taxon>Bacteroidales</taxon>
        <taxon>Odoribacteraceae</taxon>
        <taxon>Butyricimonas</taxon>
    </lineage>
</organism>
<dbReference type="Proteomes" id="UP000270673">
    <property type="component" value="Chromosome"/>
</dbReference>
<sequence length="243" mass="28145">MKNRIITTLFLGLTTLVCSGQSFLLEYPKLTKKNLSEFFLDWKAYSDSIALKATKNDSLIDEIVCTEYAPMLLEGRLWMTGKDGSPQYFVFPQYIKVERYYIDVDTVMAKHEFGFPSFIPDMKDNQYIVDSITPILPHGGLYLTSDINKTLSIFVGGLKRGDKIAKINKRNVGKLEKYIPVDYGHWGGYWWFTSFPLITNICYANNLIAVMRRTSWCTGDVIWYVKENGKFVRYPEPIVDWME</sequence>
<evidence type="ECO:0000313" key="2">
    <source>
        <dbReference type="Proteomes" id="UP000270673"/>
    </source>
</evidence>
<dbReference type="EMBL" id="CP032819">
    <property type="protein sequence ID" value="AZS31805.1"/>
    <property type="molecule type" value="Genomic_DNA"/>
</dbReference>
<dbReference type="OrthoDB" id="1093774at2"/>
<proteinExistence type="predicted"/>
<name>A0A3Q9IVL9_9BACT</name>
<reference evidence="1 2" key="1">
    <citation type="submission" date="2018-10" db="EMBL/GenBank/DDBJ databases">
        <title>Butyricimonas faecalis sp. nov., isolated from human faeces and emended description of the genus Butyricimonas.</title>
        <authorList>
            <person name="Le Roy T."/>
            <person name="Van der Smissen P."/>
            <person name="Paquot A."/>
            <person name="Delzenne N."/>
            <person name="Muccioli G."/>
            <person name="Collet J.-F."/>
            <person name="Cani P.D."/>
        </authorList>
    </citation>
    <scope>NUCLEOTIDE SEQUENCE [LARGE SCALE GENOMIC DNA]</scope>
    <source>
        <strain evidence="1 2">H184</strain>
    </source>
</reference>
<dbReference type="RefSeq" id="WP_106624228.1">
    <property type="nucleotide sequence ID" value="NZ_CP032819.1"/>
</dbReference>
<keyword evidence="2" id="KW-1185">Reference proteome</keyword>
<accession>A0A3Q9IVL9</accession>
<gene>
    <name evidence="1" type="ORF">D8S85_21135</name>
</gene>
<evidence type="ECO:0000313" key="1">
    <source>
        <dbReference type="EMBL" id="AZS31805.1"/>
    </source>
</evidence>